<dbReference type="Proteomes" id="UP000093000">
    <property type="component" value="Unassembled WGS sequence"/>
</dbReference>
<dbReference type="AlphaFoldDB" id="A0A1C7LP90"/>
<keyword evidence="2" id="KW-1185">Reference proteome</keyword>
<evidence type="ECO:0000313" key="1">
    <source>
        <dbReference type="EMBL" id="OBZ65807.1"/>
    </source>
</evidence>
<comment type="caution">
    <text evidence="1">The sequence shown here is derived from an EMBL/GenBank/DDBJ whole genome shotgun (WGS) entry which is preliminary data.</text>
</comment>
<accession>A0A1C7LP90</accession>
<gene>
    <name evidence="1" type="ORF">A0J61_11927</name>
</gene>
<sequence length="80" mass="8804">MYPCISCSAVFNSEEERLHHLRYDRCVSVASQAALFARRSQQQVVTDDALAAVVAAANMPINMGMDEDTPLITDNQVTES</sequence>
<dbReference type="InParanoid" id="A0A1C7LP90"/>
<dbReference type="EMBL" id="LUGH01002709">
    <property type="protein sequence ID" value="OBZ65807.1"/>
    <property type="molecule type" value="Genomic_DNA"/>
</dbReference>
<name>A0A1C7LP90_9FUNG</name>
<proteinExistence type="predicted"/>
<evidence type="ECO:0000313" key="2">
    <source>
        <dbReference type="Proteomes" id="UP000093000"/>
    </source>
</evidence>
<reference evidence="1 2" key="1">
    <citation type="submission" date="2016-03" db="EMBL/GenBank/DDBJ databases">
        <title>Choanephora cucurbitarum.</title>
        <authorList>
            <person name="Min B."/>
            <person name="Park H."/>
            <person name="Park J.-H."/>
            <person name="Shin H.-D."/>
            <person name="Choi I.-G."/>
        </authorList>
    </citation>
    <scope>NUCLEOTIDE SEQUENCE [LARGE SCALE GENOMIC DNA]</scope>
    <source>
        <strain evidence="1 2">KUS-F28377</strain>
    </source>
</reference>
<protein>
    <submittedName>
        <fullName evidence="1">Uncharacterized protein</fullName>
    </submittedName>
</protein>
<organism evidence="1 2">
    <name type="scientific">Choanephora cucurbitarum</name>
    <dbReference type="NCBI Taxonomy" id="101091"/>
    <lineage>
        <taxon>Eukaryota</taxon>
        <taxon>Fungi</taxon>
        <taxon>Fungi incertae sedis</taxon>
        <taxon>Mucoromycota</taxon>
        <taxon>Mucoromycotina</taxon>
        <taxon>Mucoromycetes</taxon>
        <taxon>Mucorales</taxon>
        <taxon>Mucorineae</taxon>
        <taxon>Choanephoraceae</taxon>
        <taxon>Choanephoroideae</taxon>
        <taxon>Choanephora</taxon>
    </lineage>
</organism>